<evidence type="ECO:0000259" key="8">
    <source>
        <dbReference type="Pfam" id="PF13844"/>
    </source>
</evidence>
<comment type="similarity">
    <text evidence="2">Belongs to the glycosyltransferase 41 family. O-GlcNAc transferase subfamily.</text>
</comment>
<dbReference type="InterPro" id="IPR019734">
    <property type="entry name" value="TPR_rpt"/>
</dbReference>
<organism evidence="9 10">
    <name type="scientific">Anaeromyxobacter paludicola</name>
    <dbReference type="NCBI Taxonomy" id="2918171"/>
    <lineage>
        <taxon>Bacteria</taxon>
        <taxon>Pseudomonadati</taxon>
        <taxon>Myxococcota</taxon>
        <taxon>Myxococcia</taxon>
        <taxon>Myxococcales</taxon>
        <taxon>Cystobacterineae</taxon>
        <taxon>Anaeromyxobacteraceae</taxon>
        <taxon>Anaeromyxobacter</taxon>
    </lineage>
</organism>
<dbReference type="Pfam" id="PF13432">
    <property type="entry name" value="TPR_16"/>
    <property type="match status" value="1"/>
</dbReference>
<evidence type="ECO:0000256" key="6">
    <source>
        <dbReference type="ARBA" id="ARBA00022737"/>
    </source>
</evidence>
<dbReference type="Gene3D" id="3.40.50.11380">
    <property type="match status" value="1"/>
</dbReference>
<dbReference type="SMART" id="SM00028">
    <property type="entry name" value="TPR"/>
    <property type="match status" value="4"/>
</dbReference>
<feature type="domain" description="O-GlcNAc transferase C-terminal" evidence="8">
    <location>
        <begin position="383"/>
        <end position="553"/>
    </location>
</feature>
<keyword evidence="4" id="KW-0328">Glycosyltransferase</keyword>
<evidence type="ECO:0000256" key="3">
    <source>
        <dbReference type="ARBA" id="ARBA00011970"/>
    </source>
</evidence>
<dbReference type="Proteomes" id="UP001162734">
    <property type="component" value="Chromosome"/>
</dbReference>
<keyword evidence="7" id="KW-0802">TPR repeat</keyword>
<dbReference type="SUPFAM" id="SSF48452">
    <property type="entry name" value="TPR-like"/>
    <property type="match status" value="1"/>
</dbReference>
<keyword evidence="5" id="KW-0808">Transferase</keyword>
<name>A0ABN6N4C1_9BACT</name>
<evidence type="ECO:0000256" key="4">
    <source>
        <dbReference type="ARBA" id="ARBA00022676"/>
    </source>
</evidence>
<evidence type="ECO:0000313" key="9">
    <source>
        <dbReference type="EMBL" id="BDG08019.1"/>
    </source>
</evidence>
<dbReference type="PANTHER" id="PTHR44835:SF1">
    <property type="entry name" value="PROTEIN O-GLCNAC TRANSFERASE"/>
    <property type="match status" value="1"/>
</dbReference>
<comment type="pathway">
    <text evidence="1">Protein modification; protein glycosylation.</text>
</comment>
<dbReference type="Gene3D" id="3.40.50.2000">
    <property type="entry name" value="Glycogen Phosphorylase B"/>
    <property type="match status" value="1"/>
</dbReference>
<gene>
    <name evidence="9" type="ORF">AMPC_11320</name>
</gene>
<dbReference type="InterPro" id="IPR029489">
    <property type="entry name" value="OGT/SEC/SPY_C"/>
</dbReference>
<evidence type="ECO:0000256" key="2">
    <source>
        <dbReference type="ARBA" id="ARBA00005386"/>
    </source>
</evidence>
<keyword evidence="6" id="KW-0677">Repeat</keyword>
<accession>A0ABN6N4C1</accession>
<proteinExistence type="inferred from homology"/>
<dbReference type="Gene3D" id="1.25.40.10">
    <property type="entry name" value="Tetratricopeptide repeat domain"/>
    <property type="match status" value="2"/>
</dbReference>
<evidence type="ECO:0000313" key="10">
    <source>
        <dbReference type="Proteomes" id="UP001162734"/>
    </source>
</evidence>
<dbReference type="EMBL" id="AP025592">
    <property type="protein sequence ID" value="BDG08019.1"/>
    <property type="molecule type" value="Genomic_DNA"/>
</dbReference>
<dbReference type="PANTHER" id="PTHR44835">
    <property type="entry name" value="UDP-N-ACETYLGLUCOSAMINE--PEPTIDE N-ACETYLGLUCOSAMINYLTRANSFERASE SPINDLY-RELATED"/>
    <property type="match status" value="1"/>
</dbReference>
<sequence length="581" mass="60989">MDAPSLGTALALYRAGRLAESQALCEELVARDPGCGGAWERLAVIADRTGRPAEAVALYERALPHVPHPAAIHANLGALWLQLGERGRALEHLLRAAQGGLQDPALAVNLGALLRELGRLGDAEALLRLAVEAAPESGPAHAHLGLTLVLSARVAEGLGALRRAVALAPEDAATRSSLLLALHYSDEVGFGELAAAHRAAGGPPRARELPPPPDRPLRLGLLSADLRQHPVPSFVEPLLEAARARGWDLCCYASVARPDEVTARLRELAPRWCDVAGLSDEAAAARVRADGVDVLLELGGHTAGSRLGVLAHRAAPLQGTWIGYPDVTGCPEVDLRITDPRCDPPSAPWPEVPERPLRLAGGFLAWRPPADAPPVVPPPAGPFTFGSFNSLAKVSPATLALWRAALAAVPGSELLVKSPALSDDATREGFRRLASAAGLPPERLRLAGHAPGARAHLAAYGQVHVALDTFPYNGTTTTCEALWMGVPVLSLGGETHASRVGASLLAAVGLGELAVRRPEDHVRAAAALAASPERLAGLRGSLRARLRASPLLDGGRLLDELERGLRAFWAERARDPRARVA</sequence>
<feature type="domain" description="O-GlcNAc transferase C-terminal" evidence="8">
    <location>
        <begin position="215"/>
        <end position="344"/>
    </location>
</feature>
<evidence type="ECO:0000256" key="5">
    <source>
        <dbReference type="ARBA" id="ARBA00022679"/>
    </source>
</evidence>
<dbReference type="Pfam" id="PF13844">
    <property type="entry name" value="Glyco_transf_41"/>
    <property type="match status" value="2"/>
</dbReference>
<keyword evidence="10" id="KW-1185">Reference proteome</keyword>
<dbReference type="InterPro" id="IPR051939">
    <property type="entry name" value="Glycosyltr_41/O-GlcNAc_trsf"/>
</dbReference>
<dbReference type="InterPro" id="IPR011990">
    <property type="entry name" value="TPR-like_helical_dom_sf"/>
</dbReference>
<evidence type="ECO:0000256" key="7">
    <source>
        <dbReference type="ARBA" id="ARBA00022803"/>
    </source>
</evidence>
<reference evidence="10" key="1">
    <citation type="journal article" date="2022" name="Int. J. Syst. Evol. Microbiol.">
        <title>Anaeromyxobacter oryzae sp. nov., Anaeromyxobacter diazotrophicus sp. nov. and Anaeromyxobacter paludicola sp. nov., isolated from paddy soils.</title>
        <authorList>
            <person name="Itoh H."/>
            <person name="Xu Z."/>
            <person name="Mise K."/>
            <person name="Masuda Y."/>
            <person name="Ushijima N."/>
            <person name="Hayakawa C."/>
            <person name="Shiratori Y."/>
            <person name="Senoo K."/>
        </authorList>
    </citation>
    <scope>NUCLEOTIDE SEQUENCE [LARGE SCALE GENOMIC DNA]</scope>
    <source>
        <strain evidence="10">Red630</strain>
    </source>
</reference>
<dbReference type="EC" id="2.4.1.255" evidence="3"/>
<evidence type="ECO:0000256" key="1">
    <source>
        <dbReference type="ARBA" id="ARBA00004922"/>
    </source>
</evidence>
<protein>
    <recommendedName>
        <fullName evidence="3">protein O-GlcNAc transferase</fullName>
        <ecNumber evidence="3">2.4.1.255</ecNumber>
    </recommendedName>
</protein>
<dbReference type="RefSeq" id="WP_248345114.1">
    <property type="nucleotide sequence ID" value="NZ_AP025592.1"/>
</dbReference>